<accession>A0ABQ5F6C8</accession>
<sequence>MAVVEVPHALEYKGGQLNAAPVLEVENFTNWKKRFMCHIICIEPQFENIISNSPFIHMVAGKKKPDAQWTADERKAANLDQRLKSLIMSVLPYDQMN</sequence>
<reference evidence="1" key="1">
    <citation type="journal article" date="2022" name="Int. J. Mol. Sci.">
        <title>Draft Genome of Tanacetum Coccineum: Genomic Comparison of Closely Related Tanacetum-Family Plants.</title>
        <authorList>
            <person name="Yamashiro T."/>
            <person name="Shiraishi A."/>
            <person name="Nakayama K."/>
            <person name="Satake H."/>
        </authorList>
    </citation>
    <scope>NUCLEOTIDE SEQUENCE</scope>
</reference>
<comment type="caution">
    <text evidence="1">The sequence shown here is derived from an EMBL/GenBank/DDBJ whole genome shotgun (WGS) entry which is preliminary data.</text>
</comment>
<evidence type="ECO:0000313" key="1">
    <source>
        <dbReference type="EMBL" id="GJT58272.1"/>
    </source>
</evidence>
<reference evidence="1" key="2">
    <citation type="submission" date="2022-01" db="EMBL/GenBank/DDBJ databases">
        <authorList>
            <person name="Yamashiro T."/>
            <person name="Shiraishi A."/>
            <person name="Satake H."/>
            <person name="Nakayama K."/>
        </authorList>
    </citation>
    <scope>NUCLEOTIDE SEQUENCE</scope>
</reference>
<name>A0ABQ5F6C8_9ASTR</name>
<protein>
    <submittedName>
        <fullName evidence="1">Uncharacterized protein</fullName>
    </submittedName>
</protein>
<feature type="non-terminal residue" evidence="1">
    <location>
        <position position="97"/>
    </location>
</feature>
<proteinExistence type="predicted"/>
<dbReference type="Proteomes" id="UP001151760">
    <property type="component" value="Unassembled WGS sequence"/>
</dbReference>
<evidence type="ECO:0000313" key="2">
    <source>
        <dbReference type="Proteomes" id="UP001151760"/>
    </source>
</evidence>
<gene>
    <name evidence="1" type="ORF">Tco_0993326</name>
</gene>
<organism evidence="1 2">
    <name type="scientific">Tanacetum coccineum</name>
    <dbReference type="NCBI Taxonomy" id="301880"/>
    <lineage>
        <taxon>Eukaryota</taxon>
        <taxon>Viridiplantae</taxon>
        <taxon>Streptophyta</taxon>
        <taxon>Embryophyta</taxon>
        <taxon>Tracheophyta</taxon>
        <taxon>Spermatophyta</taxon>
        <taxon>Magnoliopsida</taxon>
        <taxon>eudicotyledons</taxon>
        <taxon>Gunneridae</taxon>
        <taxon>Pentapetalae</taxon>
        <taxon>asterids</taxon>
        <taxon>campanulids</taxon>
        <taxon>Asterales</taxon>
        <taxon>Asteraceae</taxon>
        <taxon>Asteroideae</taxon>
        <taxon>Anthemideae</taxon>
        <taxon>Anthemidinae</taxon>
        <taxon>Tanacetum</taxon>
    </lineage>
</organism>
<keyword evidence="2" id="KW-1185">Reference proteome</keyword>
<dbReference type="EMBL" id="BQNB010017003">
    <property type="protein sequence ID" value="GJT58272.1"/>
    <property type="molecule type" value="Genomic_DNA"/>
</dbReference>